<keyword evidence="2" id="KW-0813">Transport</keyword>
<evidence type="ECO:0000256" key="5">
    <source>
        <dbReference type="ARBA" id="ARBA00022847"/>
    </source>
</evidence>
<evidence type="ECO:0000313" key="12">
    <source>
        <dbReference type="EMBL" id="KAI5078806.1"/>
    </source>
</evidence>
<keyword evidence="6 10" id="KW-1133">Transmembrane helix</keyword>
<gene>
    <name evidence="12" type="ORF">GOP47_0006477</name>
</gene>
<dbReference type="InterPro" id="IPR005828">
    <property type="entry name" value="MFS_sugar_transport-like"/>
</dbReference>
<evidence type="ECO:0000256" key="1">
    <source>
        <dbReference type="ARBA" id="ARBA00004141"/>
    </source>
</evidence>
<evidence type="ECO:0000259" key="11">
    <source>
        <dbReference type="PROSITE" id="PS50850"/>
    </source>
</evidence>
<dbReference type="EMBL" id="JABFUD020000006">
    <property type="protein sequence ID" value="KAI5078806.1"/>
    <property type="molecule type" value="Genomic_DNA"/>
</dbReference>
<dbReference type="PROSITE" id="PS00217">
    <property type="entry name" value="SUGAR_TRANSPORT_2"/>
    <property type="match status" value="1"/>
</dbReference>
<feature type="transmembrane region" description="Helical" evidence="10">
    <location>
        <begin position="412"/>
        <end position="428"/>
    </location>
</feature>
<dbReference type="SUPFAM" id="SSF103473">
    <property type="entry name" value="MFS general substrate transporter"/>
    <property type="match status" value="1"/>
</dbReference>
<evidence type="ECO:0000313" key="13">
    <source>
        <dbReference type="Proteomes" id="UP000886520"/>
    </source>
</evidence>
<dbReference type="Pfam" id="PF00083">
    <property type="entry name" value="Sugar_tr"/>
    <property type="match status" value="2"/>
</dbReference>
<accession>A0A9D4ZMI7</accession>
<dbReference type="FunFam" id="1.20.1250.20:FF:000175">
    <property type="entry name" value="Inorganic phosphate transporter 1-6"/>
    <property type="match status" value="1"/>
</dbReference>
<evidence type="ECO:0000256" key="3">
    <source>
        <dbReference type="ARBA" id="ARBA00022592"/>
    </source>
</evidence>
<dbReference type="OrthoDB" id="433512at2759"/>
<organism evidence="12 13">
    <name type="scientific">Adiantum capillus-veneris</name>
    <name type="common">Maidenhair fern</name>
    <dbReference type="NCBI Taxonomy" id="13818"/>
    <lineage>
        <taxon>Eukaryota</taxon>
        <taxon>Viridiplantae</taxon>
        <taxon>Streptophyta</taxon>
        <taxon>Embryophyta</taxon>
        <taxon>Tracheophyta</taxon>
        <taxon>Polypodiopsida</taxon>
        <taxon>Polypodiidae</taxon>
        <taxon>Polypodiales</taxon>
        <taxon>Pteridineae</taxon>
        <taxon>Pteridaceae</taxon>
        <taxon>Vittarioideae</taxon>
        <taxon>Adiantum</taxon>
    </lineage>
</organism>
<feature type="transmembrane region" description="Helical" evidence="10">
    <location>
        <begin position="173"/>
        <end position="199"/>
    </location>
</feature>
<dbReference type="PROSITE" id="PS00216">
    <property type="entry name" value="SUGAR_TRANSPORT_1"/>
    <property type="match status" value="1"/>
</dbReference>
<evidence type="ECO:0000256" key="9">
    <source>
        <dbReference type="SAM" id="MobiDB-lite"/>
    </source>
</evidence>
<evidence type="ECO:0000256" key="7">
    <source>
        <dbReference type="ARBA" id="ARBA00023136"/>
    </source>
</evidence>
<dbReference type="CDD" id="cd17364">
    <property type="entry name" value="MFS_PhT"/>
    <property type="match status" value="1"/>
</dbReference>
<feature type="transmembrane region" description="Helical" evidence="10">
    <location>
        <begin position="109"/>
        <end position="128"/>
    </location>
</feature>
<comment type="subcellular location">
    <subcellularLocation>
        <location evidence="1">Membrane</location>
        <topology evidence="1">Multi-pass membrane protein</topology>
    </subcellularLocation>
</comment>
<keyword evidence="4 10" id="KW-0812">Transmembrane</keyword>
<dbReference type="GO" id="GO:0006817">
    <property type="term" value="P:phosphate ion transport"/>
    <property type="evidence" value="ECO:0007669"/>
    <property type="project" value="UniProtKB-KW"/>
</dbReference>
<keyword evidence="3" id="KW-0592">Phosphate transport</keyword>
<feature type="transmembrane region" description="Helical" evidence="10">
    <location>
        <begin position="222"/>
        <end position="241"/>
    </location>
</feature>
<comment type="similarity">
    <text evidence="8">Belongs to the major facilitator superfamily. Phosphate:H(+) symporter (TC 2.A.1.9) family.</text>
</comment>
<dbReference type="NCBIfam" id="TIGR00887">
    <property type="entry name" value="2A0109"/>
    <property type="match status" value="1"/>
</dbReference>
<keyword evidence="13" id="KW-1185">Reference proteome</keyword>
<feature type="domain" description="Major facilitator superfamily (MFS) profile" evidence="11">
    <location>
        <begin position="33"/>
        <end position="516"/>
    </location>
</feature>
<proteinExistence type="inferred from homology"/>
<keyword evidence="7 10" id="KW-0472">Membrane</keyword>
<dbReference type="GO" id="GO:0016020">
    <property type="term" value="C:membrane"/>
    <property type="evidence" value="ECO:0007669"/>
    <property type="project" value="UniProtKB-SubCell"/>
</dbReference>
<feature type="transmembrane region" description="Helical" evidence="10">
    <location>
        <begin position="358"/>
        <end position="376"/>
    </location>
</feature>
<dbReference type="InterPro" id="IPR005829">
    <property type="entry name" value="Sugar_transporter_CS"/>
</dbReference>
<dbReference type="InterPro" id="IPR004738">
    <property type="entry name" value="Phos_permease"/>
</dbReference>
<dbReference type="Proteomes" id="UP000886520">
    <property type="component" value="Chromosome 6"/>
</dbReference>
<feature type="transmembrane region" description="Helical" evidence="10">
    <location>
        <begin position="134"/>
        <end position="152"/>
    </location>
</feature>
<evidence type="ECO:0000256" key="8">
    <source>
        <dbReference type="ARBA" id="ARBA00044504"/>
    </source>
</evidence>
<dbReference type="PANTHER" id="PTHR24064">
    <property type="entry name" value="SOLUTE CARRIER FAMILY 22 MEMBER"/>
    <property type="match status" value="1"/>
</dbReference>
<protein>
    <recommendedName>
        <fullName evidence="11">Major facilitator superfamily (MFS) profile domain-containing protein</fullName>
    </recommendedName>
</protein>
<feature type="region of interest" description="Disordered" evidence="9">
    <location>
        <begin position="520"/>
        <end position="556"/>
    </location>
</feature>
<dbReference type="Gene3D" id="1.20.1250.20">
    <property type="entry name" value="MFS general substrate transporter like domains"/>
    <property type="match status" value="1"/>
</dbReference>
<dbReference type="AlphaFoldDB" id="A0A9D4ZMI7"/>
<name>A0A9D4ZMI7_ADICA</name>
<comment type="caution">
    <text evidence="12">The sequence shown here is derived from an EMBL/GenBank/DDBJ whole genome shotgun (WGS) entry which is preliminary data.</text>
</comment>
<evidence type="ECO:0000256" key="4">
    <source>
        <dbReference type="ARBA" id="ARBA00022692"/>
    </source>
</evidence>
<feature type="transmembrane region" description="Helical" evidence="10">
    <location>
        <begin position="388"/>
        <end position="406"/>
    </location>
</feature>
<dbReference type="PROSITE" id="PS50850">
    <property type="entry name" value="MFS"/>
    <property type="match status" value="1"/>
</dbReference>
<reference evidence="12" key="1">
    <citation type="submission" date="2021-01" db="EMBL/GenBank/DDBJ databases">
        <title>Adiantum capillus-veneris genome.</title>
        <authorList>
            <person name="Fang Y."/>
            <person name="Liao Q."/>
        </authorList>
    </citation>
    <scope>NUCLEOTIDE SEQUENCE</scope>
    <source>
        <strain evidence="12">H3</strain>
        <tissue evidence="12">Leaf</tissue>
    </source>
</reference>
<keyword evidence="5" id="KW-0769">Symport</keyword>
<evidence type="ECO:0000256" key="2">
    <source>
        <dbReference type="ARBA" id="ARBA00022448"/>
    </source>
</evidence>
<dbReference type="GO" id="GO:0005315">
    <property type="term" value="F:phosphate transmembrane transporter activity"/>
    <property type="evidence" value="ECO:0007669"/>
    <property type="project" value="InterPro"/>
</dbReference>
<evidence type="ECO:0000256" key="10">
    <source>
        <dbReference type="SAM" id="Phobius"/>
    </source>
</evidence>
<dbReference type="InterPro" id="IPR036259">
    <property type="entry name" value="MFS_trans_sf"/>
</dbReference>
<evidence type="ECO:0000256" key="6">
    <source>
        <dbReference type="ARBA" id="ARBA00022989"/>
    </source>
</evidence>
<dbReference type="GO" id="GO:0015293">
    <property type="term" value="F:symporter activity"/>
    <property type="evidence" value="ECO:0007669"/>
    <property type="project" value="UniProtKB-KW"/>
</dbReference>
<feature type="transmembrane region" description="Helical" evidence="10">
    <location>
        <begin position="80"/>
        <end position="100"/>
    </location>
</feature>
<feature type="transmembrane region" description="Helical" evidence="10">
    <location>
        <begin position="449"/>
        <end position="471"/>
    </location>
</feature>
<dbReference type="InterPro" id="IPR020846">
    <property type="entry name" value="MFS_dom"/>
</dbReference>
<sequence>MEAHSSTPNAGRQALQVLSALDKAKTQGFHFTTIIIAGMGFFTDAYDLICVSTVTKLLGRIYFTDPASGVPGTLPPGLNAAINGVALLGAFFGQLIFGWLGDKMGRKKVYGITAILMVCCSICSALSFGSEPKVVIGTLCLFRFLLGIGIGGDYPLSATIMSEYANTSTRGAFVGAVFANQGFGILVSAAIAIITAASLKSRYPAPPFDVDPILSTPPQADYVWRIVFLFGCVPALLTYYFRAKMPETARYTALVSGNTKQAAQDMGQVLQKDFDEVDMGTHPTTVCNAIDYELFSNEFWRRHGWHLLGTSSTWFLAGLPWYTLNLFEKDALTAVRWLPAAGTMSAIDEVYQVCRAQALIAMCSIIPGYWVTIALIDRIGRKPIQMQGFLMMAVFMLALGIPYTHWRDENQVGFMVIYAVTFFFNNFGPNTTTFIIPAELFPARFRTTCHGISAAIGKLGAVLGAFGFTYISQDRNPKFVDAGYKPGIGPGTTFIMLAVTSILGMLLTLLVPETKGRTLEDISGESTTTRPSAHDPNELRVGSQRRTAPINLDDSA</sequence>
<feature type="transmembrane region" description="Helical" evidence="10">
    <location>
        <begin position="304"/>
        <end position="322"/>
    </location>
</feature>
<feature type="transmembrane region" description="Helical" evidence="10">
    <location>
        <begin position="491"/>
        <end position="511"/>
    </location>
</feature>